<sequence length="102" mass="11755">MDRIGKKDRWRPLYKPAETLLRNSVDASGFSWNDKRSRQGTESSILTRSCLGSLSGDIDPPGLYVDKWQNFCLCIGCNVPPLEDEEDKFNEREKRRHLSINP</sequence>
<comment type="caution">
    <text evidence="1">The sequence shown here is derived from an EMBL/GenBank/DDBJ whole genome shotgun (WGS) entry which is preliminary data.</text>
</comment>
<name>A0ACC0H4V0_9ERIC</name>
<reference evidence="1 2" key="1">
    <citation type="journal article" date="2022" name="Plant J.">
        <title>Chromosome-level genome of Camellia lanceoleosa provides a valuable resource for understanding genome evolution and self-incompatibility.</title>
        <authorList>
            <person name="Gong W."/>
            <person name="Xiao S."/>
            <person name="Wang L."/>
            <person name="Liao Z."/>
            <person name="Chang Y."/>
            <person name="Mo W."/>
            <person name="Hu G."/>
            <person name="Li W."/>
            <person name="Zhao G."/>
            <person name="Zhu H."/>
            <person name="Hu X."/>
            <person name="Ji K."/>
            <person name="Xiang X."/>
            <person name="Song Q."/>
            <person name="Yuan D."/>
            <person name="Jin S."/>
            <person name="Zhang L."/>
        </authorList>
    </citation>
    <scope>NUCLEOTIDE SEQUENCE [LARGE SCALE GENOMIC DNA]</scope>
    <source>
        <strain evidence="1">SQ_2022a</strain>
    </source>
</reference>
<protein>
    <submittedName>
        <fullName evidence="1">Uncharacterized protein</fullName>
    </submittedName>
</protein>
<evidence type="ECO:0000313" key="1">
    <source>
        <dbReference type="EMBL" id="KAI8008165.1"/>
    </source>
</evidence>
<dbReference type="Proteomes" id="UP001060215">
    <property type="component" value="Chromosome 7"/>
</dbReference>
<dbReference type="EMBL" id="CM045764">
    <property type="protein sequence ID" value="KAI8008165.1"/>
    <property type="molecule type" value="Genomic_DNA"/>
</dbReference>
<keyword evidence="2" id="KW-1185">Reference proteome</keyword>
<evidence type="ECO:0000313" key="2">
    <source>
        <dbReference type="Proteomes" id="UP001060215"/>
    </source>
</evidence>
<organism evidence="1 2">
    <name type="scientific">Camellia lanceoleosa</name>
    <dbReference type="NCBI Taxonomy" id="1840588"/>
    <lineage>
        <taxon>Eukaryota</taxon>
        <taxon>Viridiplantae</taxon>
        <taxon>Streptophyta</taxon>
        <taxon>Embryophyta</taxon>
        <taxon>Tracheophyta</taxon>
        <taxon>Spermatophyta</taxon>
        <taxon>Magnoliopsida</taxon>
        <taxon>eudicotyledons</taxon>
        <taxon>Gunneridae</taxon>
        <taxon>Pentapetalae</taxon>
        <taxon>asterids</taxon>
        <taxon>Ericales</taxon>
        <taxon>Theaceae</taxon>
        <taxon>Camellia</taxon>
    </lineage>
</organism>
<accession>A0ACC0H4V0</accession>
<gene>
    <name evidence="1" type="ORF">LOK49_LG07G01157</name>
</gene>
<proteinExistence type="predicted"/>